<evidence type="ECO:0000313" key="2">
    <source>
        <dbReference type="EMBL" id="KAJ3128189.1"/>
    </source>
</evidence>
<dbReference type="Pfam" id="PF06101">
    <property type="entry name" value="Vps62"/>
    <property type="match status" value="1"/>
</dbReference>
<gene>
    <name evidence="2" type="primary">VPS62</name>
    <name evidence="2" type="ORF">HK100_009315</name>
</gene>
<evidence type="ECO:0000313" key="3">
    <source>
        <dbReference type="Proteomes" id="UP001211907"/>
    </source>
</evidence>
<feature type="chain" id="PRO_5042250737" evidence="1">
    <location>
        <begin position="19"/>
        <end position="453"/>
    </location>
</feature>
<name>A0AAD5XE92_9FUNG</name>
<dbReference type="PANTHER" id="PTHR48174">
    <property type="entry name" value="DUF946 FAMILY PROTEIN"/>
    <property type="match status" value="1"/>
</dbReference>
<dbReference type="PANTHER" id="PTHR48174:SF5">
    <property type="entry name" value="VACUOLAR PROTEIN SORTING-ASSOCIATED PROTEIN 62"/>
    <property type="match status" value="1"/>
</dbReference>
<dbReference type="InterPro" id="IPR009291">
    <property type="entry name" value="Vps62"/>
</dbReference>
<evidence type="ECO:0000256" key="1">
    <source>
        <dbReference type="SAM" id="SignalP"/>
    </source>
</evidence>
<dbReference type="EMBL" id="JADGJH010000476">
    <property type="protein sequence ID" value="KAJ3128189.1"/>
    <property type="molecule type" value="Genomic_DNA"/>
</dbReference>
<keyword evidence="1" id="KW-0732">Signal</keyword>
<sequence>MGLLGNAVACMLPIAVVAQAYSAVSLNRRDYTSLAQTNAPLIVYHPQELYYASSIEYMLPHYANLQNSSGVVQPGAPPVFNVTNLDYLFQEGIDASNLYLSVAGQPKGSPYIPAGYEYLYSSKTIGTTAPIYAFIVPKANDIVDIYYWQFCPYNLGKNAPIVGWTGDHVGDLEYMMVRTINGTAATVDYHAHSNTGSTYLVTDPTVTWSGTHPIVYTANGSHGMWPSVGSHVYKQILGIYDLTDETGNGAQWPTWENVYPINYLENGGYTGDQAWLNFNGYFGNPGDTSCLFYSIVGECEFSGGPNAPNRDFTGPPLYTLASKNTANPNYSVYTFQVAASAQVWAAANGITYVAAHQHCVASPSSESTDNWAFVPIVASAAVTSYNITTARCATDFSRYPSAYEVGLCTSAAQSACVTTSGLRNIKEYVGNSAPTHPDKEIIVNDLDIWTWSY</sequence>
<accession>A0AAD5XE92</accession>
<keyword evidence="3" id="KW-1185">Reference proteome</keyword>
<dbReference type="Proteomes" id="UP001211907">
    <property type="component" value="Unassembled WGS sequence"/>
</dbReference>
<organism evidence="2 3">
    <name type="scientific">Physocladia obscura</name>
    <dbReference type="NCBI Taxonomy" id="109957"/>
    <lineage>
        <taxon>Eukaryota</taxon>
        <taxon>Fungi</taxon>
        <taxon>Fungi incertae sedis</taxon>
        <taxon>Chytridiomycota</taxon>
        <taxon>Chytridiomycota incertae sedis</taxon>
        <taxon>Chytridiomycetes</taxon>
        <taxon>Chytridiales</taxon>
        <taxon>Chytriomycetaceae</taxon>
        <taxon>Physocladia</taxon>
    </lineage>
</organism>
<protein>
    <submittedName>
        <fullName evidence="2">Vacuolar protein sorting-associated protein 62</fullName>
    </submittedName>
</protein>
<comment type="caution">
    <text evidence="2">The sequence shown here is derived from an EMBL/GenBank/DDBJ whole genome shotgun (WGS) entry which is preliminary data.</text>
</comment>
<dbReference type="AlphaFoldDB" id="A0AAD5XE92"/>
<feature type="signal peptide" evidence="1">
    <location>
        <begin position="1"/>
        <end position="18"/>
    </location>
</feature>
<reference evidence="2" key="1">
    <citation type="submission" date="2020-05" db="EMBL/GenBank/DDBJ databases">
        <title>Phylogenomic resolution of chytrid fungi.</title>
        <authorList>
            <person name="Stajich J.E."/>
            <person name="Amses K."/>
            <person name="Simmons R."/>
            <person name="Seto K."/>
            <person name="Myers J."/>
            <person name="Bonds A."/>
            <person name="Quandt C.A."/>
            <person name="Barry K."/>
            <person name="Liu P."/>
            <person name="Grigoriev I."/>
            <person name="Longcore J.E."/>
            <person name="James T.Y."/>
        </authorList>
    </citation>
    <scope>NUCLEOTIDE SEQUENCE</scope>
    <source>
        <strain evidence="2">JEL0513</strain>
    </source>
</reference>
<proteinExistence type="predicted"/>